<evidence type="ECO:0000256" key="1">
    <source>
        <dbReference type="SAM" id="MobiDB-lite"/>
    </source>
</evidence>
<name>A0A015JH14_RHIIW</name>
<feature type="region of interest" description="Disordered" evidence="1">
    <location>
        <begin position="1"/>
        <end position="40"/>
    </location>
</feature>
<gene>
    <name evidence="2" type="ORF">RirG_124080</name>
</gene>
<dbReference type="HOGENOM" id="CLU_1856384_0_0_1"/>
<sequence length="138" mass="14983">MTTSTAPSVINPDIPPPSRPDVLAPPGDRSLFPDNTTGASNKRTRIVSANVPVVIRPLTTDMSLESSIHAHSLPITMIFPNNDKSKFVAFDMPVRQPSPDSDAATIKSSPSRFHAAAYLREAPVAFKEKFTTNHAIYI</sequence>
<dbReference type="AlphaFoldDB" id="A0A015JH14"/>
<keyword evidence="3" id="KW-1185">Reference proteome</keyword>
<dbReference type="EMBL" id="JEMT01018922">
    <property type="protein sequence ID" value="EXX66410.1"/>
    <property type="molecule type" value="Genomic_DNA"/>
</dbReference>
<protein>
    <submittedName>
        <fullName evidence="2">Uncharacterized protein</fullName>
    </submittedName>
</protein>
<accession>A0A015JH14</accession>
<proteinExistence type="predicted"/>
<dbReference type="Proteomes" id="UP000022910">
    <property type="component" value="Unassembled WGS sequence"/>
</dbReference>
<organism evidence="2 3">
    <name type="scientific">Rhizophagus irregularis (strain DAOM 197198w)</name>
    <name type="common">Glomus intraradices</name>
    <dbReference type="NCBI Taxonomy" id="1432141"/>
    <lineage>
        <taxon>Eukaryota</taxon>
        <taxon>Fungi</taxon>
        <taxon>Fungi incertae sedis</taxon>
        <taxon>Mucoromycota</taxon>
        <taxon>Glomeromycotina</taxon>
        <taxon>Glomeromycetes</taxon>
        <taxon>Glomerales</taxon>
        <taxon>Glomeraceae</taxon>
        <taxon>Rhizophagus</taxon>
    </lineage>
</organism>
<reference evidence="2 3" key="1">
    <citation type="submission" date="2014-02" db="EMBL/GenBank/DDBJ databases">
        <title>Single nucleus genome sequencing reveals high similarity among nuclei of an endomycorrhizal fungus.</title>
        <authorList>
            <person name="Lin K."/>
            <person name="Geurts R."/>
            <person name="Zhang Z."/>
            <person name="Limpens E."/>
            <person name="Saunders D.G."/>
            <person name="Mu D."/>
            <person name="Pang E."/>
            <person name="Cao H."/>
            <person name="Cha H."/>
            <person name="Lin T."/>
            <person name="Zhou Q."/>
            <person name="Shang Y."/>
            <person name="Li Y."/>
            <person name="Ivanov S."/>
            <person name="Sharma T."/>
            <person name="Velzen R.V."/>
            <person name="Ruijter N.D."/>
            <person name="Aanen D.K."/>
            <person name="Win J."/>
            <person name="Kamoun S."/>
            <person name="Bisseling T."/>
            <person name="Huang S."/>
        </authorList>
    </citation>
    <scope>NUCLEOTIDE SEQUENCE [LARGE SCALE GENOMIC DNA]</scope>
    <source>
        <strain evidence="3">DAOM197198w</strain>
    </source>
</reference>
<comment type="caution">
    <text evidence="2">The sequence shown here is derived from an EMBL/GenBank/DDBJ whole genome shotgun (WGS) entry which is preliminary data.</text>
</comment>
<evidence type="ECO:0000313" key="2">
    <source>
        <dbReference type="EMBL" id="EXX66410.1"/>
    </source>
</evidence>
<dbReference type="OrthoDB" id="10460612at2759"/>
<evidence type="ECO:0000313" key="3">
    <source>
        <dbReference type="Proteomes" id="UP000022910"/>
    </source>
</evidence>